<name>K2A2M0_9BACT</name>
<dbReference type="SMART" id="SM00471">
    <property type="entry name" value="HDc"/>
    <property type="match status" value="1"/>
</dbReference>
<gene>
    <name evidence="2" type="ORF">ACD_71C00206G0004</name>
</gene>
<dbReference type="Pfam" id="PF01966">
    <property type="entry name" value="HD"/>
    <property type="match status" value="1"/>
</dbReference>
<organism evidence="2">
    <name type="scientific">uncultured bacterium</name>
    <name type="common">gcode 4</name>
    <dbReference type="NCBI Taxonomy" id="1234023"/>
    <lineage>
        <taxon>Bacteria</taxon>
        <taxon>environmental samples</taxon>
    </lineage>
</organism>
<evidence type="ECO:0000313" key="2">
    <source>
        <dbReference type="EMBL" id="EKD44234.1"/>
    </source>
</evidence>
<comment type="caution">
    <text evidence="2">The sequence shown here is derived from an EMBL/GenBank/DDBJ whole genome shotgun (WGS) entry which is preliminary data.</text>
</comment>
<dbReference type="SUPFAM" id="SSF109604">
    <property type="entry name" value="HD-domain/PDEase-like"/>
    <property type="match status" value="1"/>
</dbReference>
<dbReference type="InterPro" id="IPR003607">
    <property type="entry name" value="HD/PDEase_dom"/>
</dbReference>
<dbReference type="InterPro" id="IPR006674">
    <property type="entry name" value="HD_domain"/>
</dbReference>
<dbReference type="CDD" id="cd00077">
    <property type="entry name" value="HDc"/>
    <property type="match status" value="1"/>
</dbReference>
<dbReference type="AlphaFoldDB" id="K2A2M0"/>
<dbReference type="GO" id="GO:0016787">
    <property type="term" value="F:hydrolase activity"/>
    <property type="evidence" value="ECO:0007669"/>
    <property type="project" value="UniProtKB-KW"/>
</dbReference>
<protein>
    <submittedName>
        <fullName evidence="2">Metal dependent phosphohydrolase</fullName>
    </submittedName>
</protein>
<sequence>MHPIEKLEEEIKYLHCNPTISKQGLSDAETKELYNSFWNIHVKSVIEYSKQMAKKYNANLDVVWLGALLHDIARLEDLEPHDEIGSEKAYNLLIEKGFDRNLAEKVKNVVLKHRCRKYPPETLEEKIIASADAMAHFLPPFYLWIVKYSTNDFPEFMERNSRKIDRDYHEKIFFDEEREMIEEQYSALKKWFDFKIK</sequence>
<dbReference type="Gene3D" id="1.10.3210.10">
    <property type="entry name" value="Hypothetical protein af1432"/>
    <property type="match status" value="1"/>
</dbReference>
<proteinExistence type="predicted"/>
<dbReference type="NCBIfam" id="TIGR00277">
    <property type="entry name" value="HDIG"/>
    <property type="match status" value="1"/>
</dbReference>
<evidence type="ECO:0000259" key="1">
    <source>
        <dbReference type="SMART" id="SM00471"/>
    </source>
</evidence>
<keyword evidence="2" id="KW-0378">Hydrolase</keyword>
<reference evidence="2" key="1">
    <citation type="journal article" date="2012" name="Science">
        <title>Fermentation, hydrogen, and sulfur metabolism in multiple uncultivated bacterial phyla.</title>
        <authorList>
            <person name="Wrighton K.C."/>
            <person name="Thomas B.C."/>
            <person name="Sharon I."/>
            <person name="Miller C.S."/>
            <person name="Castelle C.J."/>
            <person name="VerBerkmoes N.C."/>
            <person name="Wilkins M.J."/>
            <person name="Hettich R.L."/>
            <person name="Lipton M.S."/>
            <person name="Williams K.H."/>
            <person name="Long P.E."/>
            <person name="Banfield J.F."/>
        </authorList>
    </citation>
    <scope>NUCLEOTIDE SEQUENCE [LARGE SCALE GENOMIC DNA]</scope>
</reference>
<accession>K2A2M0</accession>
<feature type="domain" description="HD/PDEase" evidence="1">
    <location>
        <begin position="34"/>
        <end position="146"/>
    </location>
</feature>
<dbReference type="EMBL" id="AMFJ01028937">
    <property type="protein sequence ID" value="EKD44234.1"/>
    <property type="molecule type" value="Genomic_DNA"/>
</dbReference>
<dbReference type="InterPro" id="IPR006675">
    <property type="entry name" value="HDIG_dom"/>
</dbReference>